<dbReference type="Pfam" id="PF13382">
    <property type="entry name" value="Adenine_deam_C"/>
    <property type="match status" value="1"/>
</dbReference>
<evidence type="ECO:0000256" key="5">
    <source>
        <dbReference type="ARBA" id="ARBA00047720"/>
    </source>
</evidence>
<dbReference type="Gene3D" id="3.20.20.140">
    <property type="entry name" value="Metal-dependent hydrolases"/>
    <property type="match status" value="1"/>
</dbReference>
<dbReference type="Gene3D" id="2.30.40.10">
    <property type="entry name" value="Urease, subunit C, domain 1"/>
    <property type="match status" value="1"/>
</dbReference>
<comment type="similarity">
    <text evidence="1 6">Belongs to the metallo-dependent hydrolases superfamily. Adenine deaminase family.</text>
</comment>
<dbReference type="Proteomes" id="UP001236369">
    <property type="component" value="Unassembled WGS sequence"/>
</dbReference>
<dbReference type="EMBL" id="JAUSVV010000003">
    <property type="protein sequence ID" value="MDQ0442194.1"/>
    <property type="molecule type" value="Genomic_DNA"/>
</dbReference>
<dbReference type="PANTHER" id="PTHR11113:SF2">
    <property type="entry name" value="ADENINE DEAMINASE"/>
    <property type="match status" value="1"/>
</dbReference>
<protein>
    <recommendedName>
        <fullName evidence="2 6">Adenine deaminase</fullName>
        <shortName evidence="6">Adenase</shortName>
        <shortName evidence="6">Adenine aminase</shortName>
        <ecNumber evidence="2 6">3.5.4.2</ecNumber>
    </recommendedName>
</protein>
<comment type="caution">
    <text evidence="9">The sequence shown here is derived from an EMBL/GenBank/DDBJ whole genome shotgun (WGS) entry which is preliminary data.</text>
</comment>
<evidence type="ECO:0000256" key="6">
    <source>
        <dbReference type="HAMAP-Rule" id="MF_01518"/>
    </source>
</evidence>
<dbReference type="InterPro" id="IPR032466">
    <property type="entry name" value="Metal_Hydrolase"/>
</dbReference>
<evidence type="ECO:0000256" key="3">
    <source>
        <dbReference type="ARBA" id="ARBA00022801"/>
    </source>
</evidence>
<evidence type="ECO:0000259" key="8">
    <source>
        <dbReference type="Pfam" id="PF13382"/>
    </source>
</evidence>
<sequence length="572" mass="60552">MSTDFLKRAIVQGAGRGEADLVLKNGRFLDLVTGELVSSDIALCEDRIVGTFGEYRGRREIDIAGKVVVPGFIDTHFHVESSLMPPLEFERCVLPHGVTTGICDPHEMANVLGPQAFAWFIESAEATAMDLRIQLSSCVPAAAHLETSGACIEAADLMPFAGHRKVMGLAEFMNFPGVLAGDAGVLAKLAAFQGRPIDGHAPLLRGAPLNGYIAAGIRTEHEATTPDEAMEKLSKGMTVLIREGSVSKDLHSLAPILTERTAPFLAFCTDDRNPLDIAEEGHLDFVVRTAIRLGCPPLAVYRAASWSAARAFGLLDRGLVAPGQRADLVILDDFLTCAVSSVISGGRTVDDALFAGRATVAPIGRGSIRNRHVTASDFAAPGSGPSTPVIGVVPGKIITLRHDLSLPYRNGQRHVDLGQDAVKVAVVERHGRTPLGERGIGVAFVKGFGLKRGAIASSVGHDCHNITVVGADEADMAVAVNRLAEIEGGFVVAAGGHVLAEISLPVAGLMSLQPHAEIAAALRRLREAARGLGVVLPEPFLQVAFLPLPVIPHLKITDRGLVDVDRFELIDP</sequence>
<keyword evidence="3 6" id="KW-0378">Hydrolase</keyword>
<dbReference type="PANTHER" id="PTHR11113">
    <property type="entry name" value="N-ACETYLGLUCOSAMINE-6-PHOSPHATE DEACETYLASE"/>
    <property type="match status" value="1"/>
</dbReference>
<comment type="catalytic activity">
    <reaction evidence="5 6">
        <text>adenine + H2O + H(+) = hypoxanthine + NH4(+)</text>
        <dbReference type="Rhea" id="RHEA:23688"/>
        <dbReference type="ChEBI" id="CHEBI:15377"/>
        <dbReference type="ChEBI" id="CHEBI:15378"/>
        <dbReference type="ChEBI" id="CHEBI:16708"/>
        <dbReference type="ChEBI" id="CHEBI:17368"/>
        <dbReference type="ChEBI" id="CHEBI:28938"/>
        <dbReference type="EC" id="3.5.4.2"/>
    </reaction>
</comment>
<proteinExistence type="inferred from homology"/>
<evidence type="ECO:0000259" key="7">
    <source>
        <dbReference type="Pfam" id="PF01979"/>
    </source>
</evidence>
<feature type="domain" description="Adenine deaminase C-terminal" evidence="8">
    <location>
        <begin position="397"/>
        <end position="568"/>
    </location>
</feature>
<evidence type="ECO:0000256" key="4">
    <source>
        <dbReference type="ARBA" id="ARBA00023211"/>
    </source>
</evidence>
<dbReference type="Pfam" id="PF01979">
    <property type="entry name" value="Amidohydro_1"/>
    <property type="match status" value="1"/>
</dbReference>
<dbReference type="SUPFAM" id="SSF51338">
    <property type="entry name" value="Composite domain of metallo-dependent hydrolases"/>
    <property type="match status" value="1"/>
</dbReference>
<dbReference type="InterPro" id="IPR026912">
    <property type="entry name" value="Adenine_deam_C"/>
</dbReference>
<dbReference type="SUPFAM" id="SSF51556">
    <property type="entry name" value="Metallo-dependent hydrolases"/>
    <property type="match status" value="1"/>
</dbReference>
<dbReference type="EC" id="3.5.4.2" evidence="2 6"/>
<comment type="cofactor">
    <cofactor evidence="6">
        <name>Mn(2+)</name>
        <dbReference type="ChEBI" id="CHEBI:29035"/>
    </cofactor>
</comment>
<dbReference type="InterPro" id="IPR006680">
    <property type="entry name" value="Amidohydro-rel"/>
</dbReference>
<evidence type="ECO:0000313" key="10">
    <source>
        <dbReference type="Proteomes" id="UP001236369"/>
    </source>
</evidence>
<evidence type="ECO:0000256" key="2">
    <source>
        <dbReference type="ARBA" id="ARBA00012782"/>
    </source>
</evidence>
<keyword evidence="4 6" id="KW-0464">Manganese</keyword>
<feature type="domain" description="Amidohydrolase-related" evidence="7">
    <location>
        <begin position="67"/>
        <end position="349"/>
    </location>
</feature>
<dbReference type="GO" id="GO:0000034">
    <property type="term" value="F:adenine deaminase activity"/>
    <property type="evidence" value="ECO:0007669"/>
    <property type="project" value="UniProtKB-EC"/>
</dbReference>
<keyword evidence="10" id="KW-1185">Reference proteome</keyword>
<name>A0ABU0HIN7_9HYPH</name>
<gene>
    <name evidence="6" type="primary">ade</name>
    <name evidence="9" type="ORF">QO016_001688</name>
</gene>
<dbReference type="InterPro" id="IPR006679">
    <property type="entry name" value="Adenine_deam"/>
</dbReference>
<dbReference type="NCBIfam" id="TIGR01178">
    <property type="entry name" value="ade"/>
    <property type="match status" value="1"/>
</dbReference>
<dbReference type="HAMAP" id="MF_01518">
    <property type="entry name" value="Adenine_deamin"/>
    <property type="match status" value="1"/>
</dbReference>
<reference evidence="9 10" key="1">
    <citation type="submission" date="2023-07" db="EMBL/GenBank/DDBJ databases">
        <title>Genomic Encyclopedia of Type Strains, Phase IV (KMG-IV): sequencing the most valuable type-strain genomes for metagenomic binning, comparative biology and taxonomic classification.</title>
        <authorList>
            <person name="Goeker M."/>
        </authorList>
    </citation>
    <scope>NUCLEOTIDE SEQUENCE [LARGE SCALE GENOMIC DNA]</scope>
    <source>
        <strain evidence="9 10">DSM 19562</strain>
    </source>
</reference>
<evidence type="ECO:0000313" key="9">
    <source>
        <dbReference type="EMBL" id="MDQ0442194.1"/>
    </source>
</evidence>
<accession>A0ABU0HIN7</accession>
<organism evidence="9 10">
    <name type="scientific">Methylobacterium persicinum</name>
    <dbReference type="NCBI Taxonomy" id="374426"/>
    <lineage>
        <taxon>Bacteria</taxon>
        <taxon>Pseudomonadati</taxon>
        <taxon>Pseudomonadota</taxon>
        <taxon>Alphaproteobacteria</taxon>
        <taxon>Hyphomicrobiales</taxon>
        <taxon>Methylobacteriaceae</taxon>
        <taxon>Methylobacterium</taxon>
    </lineage>
</organism>
<dbReference type="RefSeq" id="WP_238253169.1">
    <property type="nucleotide sequence ID" value="NZ_BPQX01000070.1"/>
</dbReference>
<dbReference type="CDD" id="cd01295">
    <property type="entry name" value="AdeC"/>
    <property type="match status" value="1"/>
</dbReference>
<dbReference type="InterPro" id="IPR011059">
    <property type="entry name" value="Metal-dep_hydrolase_composite"/>
</dbReference>
<evidence type="ECO:0000256" key="1">
    <source>
        <dbReference type="ARBA" id="ARBA00006773"/>
    </source>
</evidence>